<evidence type="ECO:0008006" key="4">
    <source>
        <dbReference type="Google" id="ProtNLM"/>
    </source>
</evidence>
<organism evidence="2 3">
    <name type="scientific">Actinomarinicola tropica</name>
    <dbReference type="NCBI Taxonomy" id="2789776"/>
    <lineage>
        <taxon>Bacteria</taxon>
        <taxon>Bacillati</taxon>
        <taxon>Actinomycetota</taxon>
        <taxon>Acidimicrobiia</taxon>
        <taxon>Acidimicrobiales</taxon>
        <taxon>Iamiaceae</taxon>
        <taxon>Actinomarinicola</taxon>
    </lineage>
</organism>
<gene>
    <name evidence="2" type="ORF">GH723_16065</name>
</gene>
<dbReference type="RefSeq" id="WP_153760600.1">
    <property type="nucleotide sequence ID" value="NZ_CP045851.1"/>
</dbReference>
<evidence type="ECO:0000256" key="1">
    <source>
        <dbReference type="SAM" id="Phobius"/>
    </source>
</evidence>
<proteinExistence type="predicted"/>
<evidence type="ECO:0000313" key="2">
    <source>
        <dbReference type="EMBL" id="QGG96496.1"/>
    </source>
</evidence>
<dbReference type="AlphaFoldDB" id="A0A5Q2RPX9"/>
<sequence>MRGQRTTDEGISPFRMGLHVVRAGAAVVLVFVVARAAYYPIWAAGASREQLDASWGGPNPFGATLAHWLVAALIGAVCLGLVAVSTRLLRRRT</sequence>
<dbReference type="EMBL" id="CP045851">
    <property type="protein sequence ID" value="QGG96496.1"/>
    <property type="molecule type" value="Genomic_DNA"/>
</dbReference>
<dbReference type="KEGG" id="atq:GH723_16065"/>
<dbReference type="Proteomes" id="UP000334019">
    <property type="component" value="Chromosome"/>
</dbReference>
<evidence type="ECO:0000313" key="3">
    <source>
        <dbReference type="Proteomes" id="UP000334019"/>
    </source>
</evidence>
<keyword evidence="1" id="KW-0812">Transmembrane</keyword>
<keyword evidence="1" id="KW-0472">Membrane</keyword>
<keyword evidence="3" id="KW-1185">Reference proteome</keyword>
<name>A0A5Q2RPX9_9ACTN</name>
<accession>A0A5Q2RPX9</accession>
<feature type="transmembrane region" description="Helical" evidence="1">
    <location>
        <begin position="61"/>
        <end position="84"/>
    </location>
</feature>
<feature type="transmembrane region" description="Helical" evidence="1">
    <location>
        <begin position="20"/>
        <end position="41"/>
    </location>
</feature>
<protein>
    <recommendedName>
        <fullName evidence="4">DUF1206 domain-containing protein</fullName>
    </recommendedName>
</protein>
<reference evidence="2 3" key="1">
    <citation type="submission" date="2019-11" db="EMBL/GenBank/DDBJ databases">
        <authorList>
            <person name="He Y."/>
        </authorList>
    </citation>
    <scope>NUCLEOTIDE SEQUENCE [LARGE SCALE GENOMIC DNA]</scope>
    <source>
        <strain evidence="2 3">SCSIO 58843</strain>
    </source>
</reference>
<keyword evidence="1" id="KW-1133">Transmembrane helix</keyword>